<feature type="compositionally biased region" description="Basic residues" evidence="5">
    <location>
        <begin position="397"/>
        <end position="406"/>
    </location>
</feature>
<gene>
    <name evidence="8" type="primary">Esf1</name>
    <name evidence="8" type="ORF">AVEN_214965_1</name>
</gene>
<feature type="compositionally biased region" description="Basic and acidic residues" evidence="5">
    <location>
        <begin position="364"/>
        <end position="396"/>
    </location>
</feature>
<dbReference type="Pfam" id="PF25121">
    <property type="entry name" value="RRM_ESF1"/>
    <property type="match status" value="1"/>
</dbReference>
<evidence type="ECO:0000313" key="8">
    <source>
        <dbReference type="EMBL" id="GBN23154.1"/>
    </source>
</evidence>
<feature type="domain" description="ESF1 RRM" evidence="7">
    <location>
        <begin position="47"/>
        <end position="189"/>
    </location>
</feature>
<feature type="non-terminal residue" evidence="8">
    <location>
        <position position="1"/>
    </location>
</feature>
<dbReference type="GO" id="GO:0006364">
    <property type="term" value="P:rRNA processing"/>
    <property type="evidence" value="ECO:0007669"/>
    <property type="project" value="InterPro"/>
</dbReference>
<keyword evidence="9" id="KW-1185">Reference proteome</keyword>
<feature type="domain" description="NUC153" evidence="6">
    <location>
        <begin position="422"/>
        <end position="448"/>
    </location>
</feature>
<evidence type="ECO:0000259" key="7">
    <source>
        <dbReference type="Pfam" id="PF25121"/>
    </source>
</evidence>
<evidence type="ECO:0000313" key="9">
    <source>
        <dbReference type="Proteomes" id="UP000499080"/>
    </source>
</evidence>
<evidence type="ECO:0000256" key="3">
    <source>
        <dbReference type="ARBA" id="ARBA00023054"/>
    </source>
</evidence>
<protein>
    <submittedName>
        <fullName evidence="8">ESF1</fullName>
    </submittedName>
</protein>
<evidence type="ECO:0000259" key="6">
    <source>
        <dbReference type="Pfam" id="PF08159"/>
    </source>
</evidence>
<feature type="compositionally biased region" description="Basic and acidic residues" evidence="5">
    <location>
        <begin position="257"/>
        <end position="270"/>
    </location>
</feature>
<feature type="compositionally biased region" description="Acidic residues" evidence="5">
    <location>
        <begin position="1"/>
        <end position="17"/>
    </location>
</feature>
<feature type="region of interest" description="Disordered" evidence="5">
    <location>
        <begin position="284"/>
        <end position="418"/>
    </location>
</feature>
<name>A0A4Y2M9D4_ARAVE</name>
<comment type="caution">
    <text evidence="8">The sequence shown here is derived from an EMBL/GenBank/DDBJ whole genome shotgun (WGS) entry which is preliminary data.</text>
</comment>
<dbReference type="Proteomes" id="UP000499080">
    <property type="component" value="Unassembled WGS sequence"/>
</dbReference>
<keyword evidence="3" id="KW-0175">Coiled coil</keyword>
<dbReference type="GO" id="GO:0005730">
    <property type="term" value="C:nucleolus"/>
    <property type="evidence" value="ECO:0007669"/>
    <property type="project" value="UniProtKB-SubCell"/>
</dbReference>
<comment type="subcellular location">
    <subcellularLocation>
        <location evidence="1">Nucleus</location>
        <location evidence="1">Nucleolus</location>
    </subcellularLocation>
</comment>
<dbReference type="InterPro" id="IPR056750">
    <property type="entry name" value="RRM_ESF1"/>
</dbReference>
<feature type="compositionally biased region" description="Basic and acidic residues" evidence="5">
    <location>
        <begin position="303"/>
        <end position="327"/>
    </location>
</feature>
<dbReference type="PANTHER" id="PTHR12202:SF0">
    <property type="entry name" value="ESF1 HOMOLOG"/>
    <property type="match status" value="1"/>
</dbReference>
<evidence type="ECO:0000256" key="2">
    <source>
        <dbReference type="ARBA" id="ARBA00009087"/>
    </source>
</evidence>
<dbReference type="Pfam" id="PF08159">
    <property type="entry name" value="NUC153"/>
    <property type="match status" value="1"/>
</dbReference>
<evidence type="ECO:0000256" key="5">
    <source>
        <dbReference type="SAM" id="MobiDB-lite"/>
    </source>
</evidence>
<feature type="compositionally biased region" description="Basic and acidic residues" evidence="5">
    <location>
        <begin position="407"/>
        <end position="418"/>
    </location>
</feature>
<dbReference type="InterPro" id="IPR039754">
    <property type="entry name" value="Esf1"/>
</dbReference>
<keyword evidence="4" id="KW-0539">Nucleus</keyword>
<dbReference type="PANTHER" id="PTHR12202">
    <property type="entry name" value="ESF1 HOMOLOG"/>
    <property type="match status" value="1"/>
</dbReference>
<dbReference type="InterPro" id="IPR012580">
    <property type="entry name" value="NUC153"/>
</dbReference>
<evidence type="ECO:0000256" key="4">
    <source>
        <dbReference type="ARBA" id="ARBA00023242"/>
    </source>
</evidence>
<comment type="similarity">
    <text evidence="2">Belongs to the ESF1 family.</text>
</comment>
<reference evidence="8 9" key="1">
    <citation type="journal article" date="2019" name="Sci. Rep.">
        <title>Orb-weaving spider Araneus ventricosus genome elucidates the spidroin gene catalogue.</title>
        <authorList>
            <person name="Kono N."/>
            <person name="Nakamura H."/>
            <person name="Ohtoshi R."/>
            <person name="Moran D.A.P."/>
            <person name="Shinohara A."/>
            <person name="Yoshida Y."/>
            <person name="Fujiwara M."/>
            <person name="Mori M."/>
            <person name="Tomita M."/>
            <person name="Arakawa K."/>
        </authorList>
    </citation>
    <scope>NUCLEOTIDE SEQUENCE [LARGE SCALE GENOMIC DNA]</scope>
</reference>
<organism evidence="8 9">
    <name type="scientific">Araneus ventricosus</name>
    <name type="common">Orbweaver spider</name>
    <name type="synonym">Epeira ventricosa</name>
    <dbReference type="NCBI Taxonomy" id="182803"/>
    <lineage>
        <taxon>Eukaryota</taxon>
        <taxon>Metazoa</taxon>
        <taxon>Ecdysozoa</taxon>
        <taxon>Arthropoda</taxon>
        <taxon>Chelicerata</taxon>
        <taxon>Arachnida</taxon>
        <taxon>Araneae</taxon>
        <taxon>Araneomorphae</taxon>
        <taxon>Entelegynae</taxon>
        <taxon>Araneoidea</taxon>
        <taxon>Araneidae</taxon>
        <taxon>Araneus</taxon>
    </lineage>
</organism>
<feature type="region of interest" description="Disordered" evidence="5">
    <location>
        <begin position="1"/>
        <end position="23"/>
    </location>
</feature>
<feature type="region of interest" description="Disordered" evidence="5">
    <location>
        <begin position="431"/>
        <end position="479"/>
    </location>
</feature>
<dbReference type="EMBL" id="BGPR01006960">
    <property type="protein sequence ID" value="GBN23154.1"/>
    <property type="molecule type" value="Genomic_DNA"/>
</dbReference>
<sequence length="479" mass="56317">SEEEEISDSDDSEDSDSASDIFADRDEFDHNWEEWHEQAPDTDKIFKRFAVCNMDWDRIRADDLFTVFNSFKSAGGTINSVKIYPSEFGLKRMEAERLNGPPELVEETLEPEAEEKLDKKRAKFHREKLREYQLKRLQYYYAVVECDSPETADHLYVELNGKEFESSSVRFDLRFVPDDTTFDHEPVSEAYKIPDPSEYRPRYFVSTALGQAKVDLTWDETDPQRQEVLERAFKEPGNIEKDLKDYLASSSGESEEEQVHDPEDKKMKLNDRISKYKELLQSLEEKGKEEEEKYDMEISWQPDLKEKTEKLVKQKLEEPKNPFDEMIKKKKEERKLKKQKKNAANKDEEGSNSESDEDYSDASTDEKPVRKENKKLDELYLISDSKKALDQTQEKSSKKKKKKNKQQKSEPEKTQDFKFVEDERFSAIYTSPEFNLDPSDPHFKKTDGNLAIIQEKQRRLKTKEPPSGGDRKSKKAKYW</sequence>
<feature type="region of interest" description="Disordered" evidence="5">
    <location>
        <begin position="247"/>
        <end position="270"/>
    </location>
</feature>
<accession>A0A4Y2M9D4</accession>
<evidence type="ECO:0000256" key="1">
    <source>
        <dbReference type="ARBA" id="ARBA00004604"/>
    </source>
</evidence>
<dbReference type="AlphaFoldDB" id="A0A4Y2M9D4"/>
<feature type="compositionally biased region" description="Basic residues" evidence="5">
    <location>
        <begin position="328"/>
        <end position="343"/>
    </location>
</feature>
<feature type="compositionally biased region" description="Acidic residues" evidence="5">
    <location>
        <begin position="350"/>
        <end position="360"/>
    </location>
</feature>
<dbReference type="OrthoDB" id="431825at2759"/>
<proteinExistence type="inferred from homology"/>
<dbReference type="GO" id="GO:0003723">
    <property type="term" value="F:RNA binding"/>
    <property type="evidence" value="ECO:0007669"/>
    <property type="project" value="TreeGrafter"/>
</dbReference>